<sequence>MIWALALLGAFGCAAPEPDAELSTALQAAREAASDSTQGGEAITLLEEFVRTHPSDSSVPEALMQLAILRQQQGDMAAAIADYQQILDSFPASDTADEAQFMIAFVCEEHLQDLEGARRAYQALIDNYPNAELVDQARQLLEHVGQSPDEWVTFQEGTAEDPQ</sequence>
<name>A0A382JMS8_9ZZZZ</name>
<proteinExistence type="predicted"/>
<dbReference type="AlphaFoldDB" id="A0A382JMS8"/>
<accession>A0A382JMS8</accession>
<organism evidence="3">
    <name type="scientific">marine metagenome</name>
    <dbReference type="NCBI Taxonomy" id="408172"/>
    <lineage>
        <taxon>unclassified sequences</taxon>
        <taxon>metagenomes</taxon>
        <taxon>ecological metagenomes</taxon>
    </lineage>
</organism>
<protein>
    <recommendedName>
        <fullName evidence="2">Outer membrane lipoprotein BamD-like domain-containing protein</fullName>
    </recommendedName>
</protein>
<dbReference type="SUPFAM" id="SSF48452">
    <property type="entry name" value="TPR-like"/>
    <property type="match status" value="1"/>
</dbReference>
<evidence type="ECO:0000256" key="1">
    <source>
        <dbReference type="ARBA" id="ARBA00022729"/>
    </source>
</evidence>
<keyword evidence="1" id="KW-0732">Signal</keyword>
<evidence type="ECO:0000313" key="3">
    <source>
        <dbReference type="EMBL" id="SVC13049.1"/>
    </source>
</evidence>
<dbReference type="EMBL" id="UINC01075150">
    <property type="protein sequence ID" value="SVC13049.1"/>
    <property type="molecule type" value="Genomic_DNA"/>
</dbReference>
<dbReference type="Gene3D" id="1.25.40.10">
    <property type="entry name" value="Tetratricopeptide repeat domain"/>
    <property type="match status" value="1"/>
</dbReference>
<gene>
    <name evidence="3" type="ORF">METZ01_LOCUS265903</name>
</gene>
<evidence type="ECO:0000259" key="2">
    <source>
        <dbReference type="Pfam" id="PF13525"/>
    </source>
</evidence>
<dbReference type="InterPro" id="IPR011990">
    <property type="entry name" value="TPR-like_helical_dom_sf"/>
</dbReference>
<reference evidence="3" key="1">
    <citation type="submission" date="2018-05" db="EMBL/GenBank/DDBJ databases">
        <authorList>
            <person name="Lanie J.A."/>
            <person name="Ng W.-L."/>
            <person name="Kazmierczak K.M."/>
            <person name="Andrzejewski T.M."/>
            <person name="Davidsen T.M."/>
            <person name="Wayne K.J."/>
            <person name="Tettelin H."/>
            <person name="Glass J.I."/>
            <person name="Rusch D."/>
            <person name="Podicherti R."/>
            <person name="Tsui H.-C.T."/>
            <person name="Winkler M.E."/>
        </authorList>
    </citation>
    <scope>NUCLEOTIDE SEQUENCE</scope>
</reference>
<feature type="domain" description="Outer membrane lipoprotein BamD-like" evidence="2">
    <location>
        <begin position="28"/>
        <end position="143"/>
    </location>
</feature>
<dbReference type="InterPro" id="IPR039565">
    <property type="entry name" value="BamD-like"/>
</dbReference>
<dbReference type="Pfam" id="PF13525">
    <property type="entry name" value="YfiO"/>
    <property type="match status" value="1"/>
</dbReference>